<comment type="caution">
    <text evidence="4">The sequence shown here is derived from an EMBL/GenBank/DDBJ whole genome shotgun (WGS) entry which is preliminary data.</text>
</comment>
<dbReference type="InterPro" id="IPR050960">
    <property type="entry name" value="AB_hydrolase_4_sf"/>
</dbReference>
<protein>
    <submittedName>
        <fullName evidence="4">Abhd2b protein</fullName>
    </submittedName>
</protein>
<feature type="domain" description="AB hydrolase-1" evidence="3">
    <location>
        <begin position="78"/>
        <end position="305"/>
    </location>
</feature>
<dbReference type="PIRSF" id="PIRSF005211">
    <property type="entry name" value="Ab_hydro_YheT"/>
    <property type="match status" value="1"/>
</dbReference>
<evidence type="ECO:0000313" key="4">
    <source>
        <dbReference type="EMBL" id="CAE7184102.1"/>
    </source>
</evidence>
<dbReference type="InterPro" id="IPR012020">
    <property type="entry name" value="ABHD4"/>
</dbReference>
<feature type="active site" description="Charge relay system" evidence="2">
    <location>
        <position position="298"/>
    </location>
</feature>
<dbReference type="PANTHER" id="PTHR10794:SF93">
    <property type="entry name" value="SERINE AMINOPEPTIDASE S33 DOMAIN-CONTAINING PROTEIN"/>
    <property type="match status" value="1"/>
</dbReference>
<comment type="similarity">
    <text evidence="1">Belongs to the AB hydrolase superfamily. AB hydrolase 4 family.</text>
</comment>
<reference evidence="4" key="1">
    <citation type="submission" date="2021-02" db="EMBL/GenBank/DDBJ databases">
        <authorList>
            <person name="Dougan E. K."/>
            <person name="Rhodes N."/>
            <person name="Thang M."/>
            <person name="Chan C."/>
        </authorList>
    </citation>
    <scope>NUCLEOTIDE SEQUENCE</scope>
</reference>
<gene>
    <name evidence="4" type="primary">abhd2b</name>
    <name evidence="4" type="ORF">SPIL2461_LOCUS1211</name>
</gene>
<evidence type="ECO:0000256" key="1">
    <source>
        <dbReference type="ARBA" id="ARBA00010884"/>
    </source>
</evidence>
<evidence type="ECO:0000259" key="3">
    <source>
        <dbReference type="Pfam" id="PF12697"/>
    </source>
</evidence>
<dbReference type="Proteomes" id="UP000649617">
    <property type="component" value="Unassembled WGS sequence"/>
</dbReference>
<accession>A0A812IXW4</accession>
<evidence type="ECO:0000313" key="5">
    <source>
        <dbReference type="Proteomes" id="UP000649617"/>
    </source>
</evidence>
<proteinExistence type="inferred from homology"/>
<dbReference type="Pfam" id="PF12697">
    <property type="entry name" value="Abhydrolase_6"/>
    <property type="match status" value="1"/>
</dbReference>
<dbReference type="InterPro" id="IPR029058">
    <property type="entry name" value="AB_hydrolase_fold"/>
</dbReference>
<dbReference type="PANTHER" id="PTHR10794">
    <property type="entry name" value="ABHYDROLASE DOMAIN-CONTAINING PROTEIN"/>
    <property type="match status" value="1"/>
</dbReference>
<keyword evidence="5" id="KW-1185">Reference proteome</keyword>
<feature type="active site" description="Charge relay system" evidence="2">
    <location>
        <position position="157"/>
    </location>
</feature>
<dbReference type="SUPFAM" id="SSF53474">
    <property type="entry name" value="alpha/beta-Hydrolases"/>
    <property type="match status" value="1"/>
</dbReference>
<dbReference type="Gene3D" id="3.40.50.1820">
    <property type="entry name" value="alpha/beta hydrolase"/>
    <property type="match status" value="1"/>
</dbReference>
<dbReference type="OrthoDB" id="247542at2759"/>
<evidence type="ECO:0000256" key="2">
    <source>
        <dbReference type="PIRSR" id="PIRSR005211-1"/>
    </source>
</evidence>
<name>A0A812IXW4_SYMPI</name>
<sequence>MQRIIAQCPALQAVYWPTFYAHTAMQQFMLLGLKEMRSFLQFAVYQRQMLELRDTSQIALDWVEPRFGSAIPDGPICILLHGAIQASFSATMKDMAVELANRGLTAVVMNRRGYGDVKMEVDTARMTLYGIDEDLDEVLLEVGRRYPGRLVALVGFSCGAGYAGRYAAVRAHLSAWAKDAENGDLSKTIPRILCAVCYDSGYCVLRAVERVPRPYVWGLDLAFRYQYAIRHRETWTQKSRSFADVVKVALNPARSFVEVYDEVMKLSGFGCSKRWKEKQQPAIGEVKVPCLLVNSRDDPISVWENVEDHTAEMQNNPCLALAELYRGAHGCKFDFWGFHCWGNTMIAEFILAAASELKQARASGDPVLLKGPLYGVDPSASASKGLVAGG</sequence>
<dbReference type="AlphaFoldDB" id="A0A812IXW4"/>
<dbReference type="GO" id="GO:0047372">
    <property type="term" value="F:monoacylglycerol lipase activity"/>
    <property type="evidence" value="ECO:0007669"/>
    <property type="project" value="TreeGrafter"/>
</dbReference>
<dbReference type="EMBL" id="CAJNIZ010001159">
    <property type="protein sequence ID" value="CAE7184102.1"/>
    <property type="molecule type" value="Genomic_DNA"/>
</dbReference>
<dbReference type="GO" id="GO:0034338">
    <property type="term" value="F:short-chain carboxylesterase activity"/>
    <property type="evidence" value="ECO:0007669"/>
    <property type="project" value="TreeGrafter"/>
</dbReference>
<feature type="active site" description="Charge relay system" evidence="2">
    <location>
        <position position="329"/>
    </location>
</feature>
<dbReference type="InterPro" id="IPR000073">
    <property type="entry name" value="AB_hydrolase_1"/>
</dbReference>
<organism evidence="4 5">
    <name type="scientific">Symbiodinium pilosum</name>
    <name type="common">Dinoflagellate</name>
    <dbReference type="NCBI Taxonomy" id="2952"/>
    <lineage>
        <taxon>Eukaryota</taxon>
        <taxon>Sar</taxon>
        <taxon>Alveolata</taxon>
        <taxon>Dinophyceae</taxon>
        <taxon>Suessiales</taxon>
        <taxon>Symbiodiniaceae</taxon>
        <taxon>Symbiodinium</taxon>
    </lineage>
</organism>